<organism evidence="2 3">
    <name type="scientific">Orchesella dallaii</name>
    <dbReference type="NCBI Taxonomy" id="48710"/>
    <lineage>
        <taxon>Eukaryota</taxon>
        <taxon>Metazoa</taxon>
        <taxon>Ecdysozoa</taxon>
        <taxon>Arthropoda</taxon>
        <taxon>Hexapoda</taxon>
        <taxon>Collembola</taxon>
        <taxon>Entomobryomorpha</taxon>
        <taxon>Entomobryoidea</taxon>
        <taxon>Orchesellidae</taxon>
        <taxon>Orchesellinae</taxon>
        <taxon>Orchesella</taxon>
    </lineage>
</organism>
<reference evidence="2 3" key="1">
    <citation type="submission" date="2024-08" db="EMBL/GenBank/DDBJ databases">
        <authorList>
            <person name="Cucini C."/>
            <person name="Frati F."/>
        </authorList>
    </citation>
    <scope>NUCLEOTIDE SEQUENCE [LARGE SCALE GENOMIC DNA]</scope>
</reference>
<feature type="transmembrane region" description="Helical" evidence="1">
    <location>
        <begin position="81"/>
        <end position="101"/>
    </location>
</feature>
<keyword evidence="1" id="KW-1133">Transmembrane helix</keyword>
<evidence type="ECO:0000313" key="2">
    <source>
        <dbReference type="EMBL" id="CAL8079487.1"/>
    </source>
</evidence>
<evidence type="ECO:0000256" key="1">
    <source>
        <dbReference type="SAM" id="Phobius"/>
    </source>
</evidence>
<dbReference type="EMBL" id="CAXLJM020000013">
    <property type="protein sequence ID" value="CAL8079487.1"/>
    <property type="molecule type" value="Genomic_DNA"/>
</dbReference>
<keyword evidence="1" id="KW-0472">Membrane</keyword>
<feature type="transmembrane region" description="Helical" evidence="1">
    <location>
        <begin position="155"/>
        <end position="178"/>
    </location>
</feature>
<name>A0ABP1PVY6_9HEXA</name>
<feature type="transmembrane region" description="Helical" evidence="1">
    <location>
        <begin position="108"/>
        <end position="127"/>
    </location>
</feature>
<sequence length="241" mass="27566">MEKRPESKCSTIPKSFFMRLLVFFQQLHWPQLSCLENTSHYTWGKPLTRMFLEVQCVSVATIVMSQVWILSDHGITVVEIVSGYDMAVIFVYLLGILIGTLGYMKPSYWRISAALLAYMLCLYFSLVETHVQTDVMMTPAFLDFLKANPEHTKIWIPWVIGFAFHVNMSVTSLVLTVISLRDMYHFDPINVSQVNNNCNVKKETIRHTRGERFQVVPYYAIAGITPLCNVNGGYVMSSSEV</sequence>
<evidence type="ECO:0000313" key="3">
    <source>
        <dbReference type="Proteomes" id="UP001642540"/>
    </source>
</evidence>
<keyword evidence="3" id="KW-1185">Reference proteome</keyword>
<protein>
    <submittedName>
        <fullName evidence="2">Uncharacterized protein</fullName>
    </submittedName>
</protein>
<dbReference type="Proteomes" id="UP001642540">
    <property type="component" value="Unassembled WGS sequence"/>
</dbReference>
<accession>A0ABP1PVY6</accession>
<proteinExistence type="predicted"/>
<gene>
    <name evidence="2" type="ORF">ODALV1_LOCUS4377</name>
</gene>
<comment type="caution">
    <text evidence="2">The sequence shown here is derived from an EMBL/GenBank/DDBJ whole genome shotgun (WGS) entry which is preliminary data.</text>
</comment>
<feature type="transmembrane region" description="Helical" evidence="1">
    <location>
        <begin position="50"/>
        <end position="69"/>
    </location>
</feature>
<keyword evidence="1" id="KW-0812">Transmembrane</keyword>